<accession>A0A6J5QHQ6</accession>
<sequence>MLTNIGKRGYNRTMIGHVEIYTKDNCPYCNRAKQLLNTMNITFNEQKLDRDFTREILLSKYPNAKSYPVVVLDGFHIGGYTQLAEKVNSQTQSSAVLLNESSIII</sequence>
<dbReference type="InterPro" id="IPR002109">
    <property type="entry name" value="Glutaredoxin"/>
</dbReference>
<evidence type="ECO:0000256" key="1">
    <source>
        <dbReference type="ARBA" id="ARBA00023157"/>
    </source>
</evidence>
<dbReference type="EMBL" id="LR797022">
    <property type="protein sequence ID" value="CAB4181906.1"/>
    <property type="molecule type" value="Genomic_DNA"/>
</dbReference>
<dbReference type="Pfam" id="PF00462">
    <property type="entry name" value="Glutaredoxin"/>
    <property type="match status" value="1"/>
</dbReference>
<evidence type="ECO:0000256" key="2">
    <source>
        <dbReference type="ARBA" id="ARBA00023284"/>
    </source>
</evidence>
<dbReference type="InterPro" id="IPR014025">
    <property type="entry name" value="Glutaredoxin_subgr"/>
</dbReference>
<dbReference type="InterPro" id="IPR036249">
    <property type="entry name" value="Thioredoxin-like_sf"/>
</dbReference>
<dbReference type="SUPFAM" id="SSF52833">
    <property type="entry name" value="Thioredoxin-like"/>
    <property type="match status" value="1"/>
</dbReference>
<dbReference type="PROSITE" id="PS00195">
    <property type="entry name" value="GLUTAREDOXIN_1"/>
    <property type="match status" value="1"/>
</dbReference>
<dbReference type="InterPro" id="IPR011767">
    <property type="entry name" value="GLR_AS"/>
</dbReference>
<evidence type="ECO:0000259" key="3">
    <source>
        <dbReference type="Pfam" id="PF00462"/>
    </source>
</evidence>
<reference evidence="4" key="1">
    <citation type="submission" date="2020-05" db="EMBL/GenBank/DDBJ databases">
        <authorList>
            <person name="Chiriac C."/>
            <person name="Salcher M."/>
            <person name="Ghai R."/>
            <person name="Kavagutti S V."/>
        </authorList>
    </citation>
    <scope>NUCLEOTIDE SEQUENCE</scope>
</reference>
<dbReference type="PRINTS" id="PR00160">
    <property type="entry name" value="GLUTAREDOXIN"/>
</dbReference>
<gene>
    <name evidence="4" type="ORF">UFOVP1071_79</name>
</gene>
<dbReference type="PROSITE" id="PS51354">
    <property type="entry name" value="GLUTAREDOXIN_2"/>
    <property type="match status" value="1"/>
</dbReference>
<keyword evidence="2" id="KW-0676">Redox-active center</keyword>
<protein>
    <submittedName>
        <fullName evidence="4">GrxC Glutaredoxin and related proteins</fullName>
    </submittedName>
</protein>
<evidence type="ECO:0000313" key="4">
    <source>
        <dbReference type="EMBL" id="CAB4181906.1"/>
    </source>
</evidence>
<keyword evidence="1" id="KW-1015">Disulfide bond</keyword>
<name>A0A6J5QHQ6_9CAUD</name>
<organism evidence="4">
    <name type="scientific">uncultured Caudovirales phage</name>
    <dbReference type="NCBI Taxonomy" id="2100421"/>
    <lineage>
        <taxon>Viruses</taxon>
        <taxon>Duplodnaviria</taxon>
        <taxon>Heunggongvirae</taxon>
        <taxon>Uroviricota</taxon>
        <taxon>Caudoviricetes</taxon>
        <taxon>Peduoviridae</taxon>
        <taxon>Maltschvirus</taxon>
        <taxon>Maltschvirus maltsch</taxon>
    </lineage>
</organism>
<dbReference type="Gene3D" id="3.40.30.10">
    <property type="entry name" value="Glutaredoxin"/>
    <property type="match status" value="1"/>
</dbReference>
<feature type="domain" description="Glutaredoxin" evidence="3">
    <location>
        <begin position="18"/>
        <end position="77"/>
    </location>
</feature>
<proteinExistence type="predicted"/>